<accession>A0A4Y2M2J7</accession>
<dbReference type="AlphaFoldDB" id="A0A4Y2M2J7"/>
<name>A0A4Y2M2J7_ARAVE</name>
<proteinExistence type="predicted"/>
<evidence type="ECO:0000313" key="2">
    <source>
        <dbReference type="Proteomes" id="UP000499080"/>
    </source>
</evidence>
<keyword evidence="2" id="KW-1185">Reference proteome</keyword>
<reference evidence="1 2" key="1">
    <citation type="journal article" date="2019" name="Sci. Rep.">
        <title>Orb-weaving spider Araneus ventricosus genome elucidates the spidroin gene catalogue.</title>
        <authorList>
            <person name="Kono N."/>
            <person name="Nakamura H."/>
            <person name="Ohtoshi R."/>
            <person name="Moran D.A.P."/>
            <person name="Shinohara A."/>
            <person name="Yoshida Y."/>
            <person name="Fujiwara M."/>
            <person name="Mori M."/>
            <person name="Tomita M."/>
            <person name="Arakawa K."/>
        </authorList>
    </citation>
    <scope>NUCLEOTIDE SEQUENCE [LARGE SCALE GENOMIC DNA]</scope>
</reference>
<evidence type="ECO:0000313" key="1">
    <source>
        <dbReference type="EMBL" id="GBN20653.1"/>
    </source>
</evidence>
<sequence>MTVEQFRSTWPLRTGPIRKTKALWADDDSVKKCPEGPRDLASPNSSRILHLSTQIISFQTSRRFPQHERESPRQEDVRYADLEDSVGFVRLYLD</sequence>
<protein>
    <submittedName>
        <fullName evidence="1">Uncharacterized protein</fullName>
    </submittedName>
</protein>
<dbReference type="Proteomes" id="UP000499080">
    <property type="component" value="Unassembled WGS sequence"/>
</dbReference>
<gene>
    <name evidence="1" type="ORF">AVEN_260861_1</name>
</gene>
<comment type="caution">
    <text evidence="1">The sequence shown here is derived from an EMBL/GenBank/DDBJ whole genome shotgun (WGS) entry which is preliminary data.</text>
</comment>
<dbReference type="EMBL" id="BGPR01006644">
    <property type="protein sequence ID" value="GBN20653.1"/>
    <property type="molecule type" value="Genomic_DNA"/>
</dbReference>
<organism evidence="1 2">
    <name type="scientific">Araneus ventricosus</name>
    <name type="common">Orbweaver spider</name>
    <name type="synonym">Epeira ventricosa</name>
    <dbReference type="NCBI Taxonomy" id="182803"/>
    <lineage>
        <taxon>Eukaryota</taxon>
        <taxon>Metazoa</taxon>
        <taxon>Ecdysozoa</taxon>
        <taxon>Arthropoda</taxon>
        <taxon>Chelicerata</taxon>
        <taxon>Arachnida</taxon>
        <taxon>Araneae</taxon>
        <taxon>Araneomorphae</taxon>
        <taxon>Entelegynae</taxon>
        <taxon>Araneoidea</taxon>
        <taxon>Araneidae</taxon>
        <taxon>Araneus</taxon>
    </lineage>
</organism>